<evidence type="ECO:0000313" key="1">
    <source>
        <dbReference type="EMBL" id="GMF07887.1"/>
    </source>
</evidence>
<name>A0ACB5UCU7_AMBMO</name>
<accession>A0ACB5UCU7</accession>
<gene>
    <name evidence="1" type="ORF">Amon02_001308300</name>
</gene>
<protein>
    <submittedName>
        <fullName evidence="1">Unnamed protein product</fullName>
    </submittedName>
</protein>
<reference evidence="1" key="1">
    <citation type="submission" date="2023-04" db="EMBL/GenBank/DDBJ databases">
        <title>Ambrosiozyma monospora NBRC 10751.</title>
        <authorList>
            <person name="Ichikawa N."/>
            <person name="Sato H."/>
            <person name="Tonouchi N."/>
        </authorList>
    </citation>
    <scope>NUCLEOTIDE SEQUENCE</scope>
    <source>
        <strain evidence="1">NBRC 10751</strain>
    </source>
</reference>
<dbReference type="EMBL" id="BSXS01016519">
    <property type="protein sequence ID" value="GMF07887.1"/>
    <property type="molecule type" value="Genomic_DNA"/>
</dbReference>
<sequence length="213" mass="23598">MEQVTSLDEDFGDVMSDLRGVKAPKTNGIQPKSETDIKYDMKVKEVALDRRAAPADRTKTPEELAKERQDQLAKMEADRLRRMQGDVDDDEQRGDADDLDGDFWAGDSENEEEGFRIKDSDDEAAGEGEESDGSDDEKPSARDRSDGKPATITIGGKVITLKGHSSSIGKCPSTLDELLTLTEGVSYEEVIPIIRKVFQTYQPRMGAENTTRH</sequence>
<evidence type="ECO:0000313" key="2">
    <source>
        <dbReference type="Proteomes" id="UP001165064"/>
    </source>
</evidence>
<organism evidence="1 2">
    <name type="scientific">Ambrosiozyma monospora</name>
    <name type="common">Yeast</name>
    <name type="synonym">Endomycopsis monosporus</name>
    <dbReference type="NCBI Taxonomy" id="43982"/>
    <lineage>
        <taxon>Eukaryota</taxon>
        <taxon>Fungi</taxon>
        <taxon>Dikarya</taxon>
        <taxon>Ascomycota</taxon>
        <taxon>Saccharomycotina</taxon>
        <taxon>Pichiomycetes</taxon>
        <taxon>Pichiales</taxon>
        <taxon>Pichiaceae</taxon>
        <taxon>Ambrosiozyma</taxon>
    </lineage>
</organism>
<proteinExistence type="predicted"/>
<dbReference type="Proteomes" id="UP001165064">
    <property type="component" value="Unassembled WGS sequence"/>
</dbReference>
<keyword evidence="2" id="KW-1185">Reference proteome</keyword>
<comment type="caution">
    <text evidence="1">The sequence shown here is derived from an EMBL/GenBank/DDBJ whole genome shotgun (WGS) entry which is preliminary data.</text>
</comment>